<comment type="caution">
    <text evidence="1">The sequence shown here is derived from an EMBL/GenBank/DDBJ whole genome shotgun (WGS) entry which is preliminary data.</text>
</comment>
<accession>A0A8J7HZF3</accession>
<keyword evidence="2" id="KW-1185">Reference proteome</keyword>
<sequence>MQTSYLRFFWLQTIKQLIARKKLIVKVCRPLLQFLVSIGKQLPLCDRIIDYFLDIPAPHWADKSSNQS</sequence>
<dbReference type="Proteomes" id="UP000662314">
    <property type="component" value="Unassembled WGS sequence"/>
</dbReference>
<dbReference type="EMBL" id="JAECZA010000025">
    <property type="protein sequence ID" value="MBH8573135.1"/>
    <property type="molecule type" value="Genomic_DNA"/>
</dbReference>
<proteinExistence type="predicted"/>
<gene>
    <name evidence="1" type="ORF">I8752_08920</name>
</gene>
<dbReference type="AlphaFoldDB" id="A0A8J7HZF3"/>
<evidence type="ECO:0000313" key="2">
    <source>
        <dbReference type="Proteomes" id="UP000662314"/>
    </source>
</evidence>
<dbReference type="RefSeq" id="WP_214431956.1">
    <property type="nucleotide sequence ID" value="NZ_CAWPUQ010000122.1"/>
</dbReference>
<organism evidence="1 2">
    <name type="scientific">Dendronalium phyllosphericum CENA369</name>
    <dbReference type="NCBI Taxonomy" id="1725256"/>
    <lineage>
        <taxon>Bacteria</taxon>
        <taxon>Bacillati</taxon>
        <taxon>Cyanobacteriota</taxon>
        <taxon>Cyanophyceae</taxon>
        <taxon>Nostocales</taxon>
        <taxon>Nostocaceae</taxon>
        <taxon>Dendronalium</taxon>
        <taxon>Dendronalium phyllosphericum</taxon>
    </lineage>
</organism>
<name>A0A8J7HZF3_9NOST</name>
<evidence type="ECO:0000313" key="1">
    <source>
        <dbReference type="EMBL" id="MBH8573135.1"/>
    </source>
</evidence>
<reference evidence="1 2" key="1">
    <citation type="journal article" date="2021" name="Int. J. Syst. Evol. Microbiol.">
        <title>Amazonocrinis nigriterrae gen. nov., sp. nov., Atlanticothrix silvestris gen. nov., sp. nov. and Dendronalium phyllosphericum gen. nov., sp. nov., nostocacean cyanobacteria from Brazilian environments.</title>
        <authorList>
            <person name="Alvarenga D.O."/>
            <person name="Andreote A.P.D."/>
            <person name="Branco L.H.Z."/>
            <person name="Delbaje E."/>
            <person name="Cruz R.B."/>
            <person name="Varani A.M."/>
            <person name="Fiore M.F."/>
        </authorList>
    </citation>
    <scope>NUCLEOTIDE SEQUENCE [LARGE SCALE GENOMIC DNA]</scope>
    <source>
        <strain evidence="1 2">CENA369</strain>
    </source>
</reference>
<protein>
    <submittedName>
        <fullName evidence="1">Uncharacterized protein</fullName>
    </submittedName>
</protein>